<dbReference type="EMBL" id="AAYI02000004">
    <property type="protein sequence ID" value="EDN80258.1"/>
    <property type="molecule type" value="Genomic_DNA"/>
</dbReference>
<keyword evidence="2" id="KW-1185">Reference proteome</keyword>
<dbReference type="AlphaFoldDB" id="A7BAN4"/>
<accession>A7BAN4</accession>
<gene>
    <name evidence="1" type="ORF">ACTODO_00698</name>
</gene>
<evidence type="ECO:0000313" key="1">
    <source>
        <dbReference type="EMBL" id="EDN80258.1"/>
    </source>
</evidence>
<protein>
    <submittedName>
        <fullName evidence="1">Uncharacterized protein</fullName>
    </submittedName>
</protein>
<proteinExistence type="predicted"/>
<name>A7BAN4_9ACTO</name>
<organism evidence="1 2">
    <name type="scientific">Schaalia dentiphila ATCC 17982</name>
    <dbReference type="NCBI Taxonomy" id="411466"/>
    <lineage>
        <taxon>Bacteria</taxon>
        <taxon>Bacillati</taxon>
        <taxon>Actinomycetota</taxon>
        <taxon>Actinomycetes</taxon>
        <taxon>Actinomycetales</taxon>
        <taxon>Actinomycetaceae</taxon>
        <taxon>Schaalia</taxon>
        <taxon>Schaalia dentiphila</taxon>
    </lineage>
</organism>
<evidence type="ECO:0000313" key="2">
    <source>
        <dbReference type="Proteomes" id="UP000003553"/>
    </source>
</evidence>
<dbReference type="HOGENOM" id="CLU_3094689_0_0_11"/>
<dbReference type="Proteomes" id="UP000003553">
    <property type="component" value="Unassembled WGS sequence"/>
</dbReference>
<comment type="caution">
    <text evidence="1">The sequence shown here is derived from an EMBL/GenBank/DDBJ whole genome shotgun (WGS) entry which is preliminary data.</text>
</comment>
<reference evidence="1" key="1">
    <citation type="submission" date="2007-04" db="EMBL/GenBank/DDBJ databases">
        <authorList>
            <person name="Fulton L."/>
            <person name="Clifton S."/>
            <person name="Fulton B."/>
            <person name="Xu J."/>
            <person name="Minx P."/>
            <person name="Pepin K.H."/>
            <person name="Johnson M."/>
            <person name="Thiruvilangam P."/>
            <person name="Bhonagiri V."/>
            <person name="Nash W.E."/>
            <person name="Mardis E.R."/>
            <person name="Wilson R.K."/>
        </authorList>
    </citation>
    <scope>NUCLEOTIDE SEQUENCE [LARGE SCALE GENOMIC DNA]</scope>
    <source>
        <strain evidence="1">ATCC 17982</strain>
    </source>
</reference>
<sequence length="51" mass="5212">MLVVWCGGGAVVRWCLACPSSLLDPPCGAACAVLLRAGCSRLWGRVGVPPS</sequence>
<reference evidence="1" key="2">
    <citation type="submission" date="2015-05" db="EMBL/GenBank/DDBJ databases">
        <title>Draft genome sequence of Actinomyces odontolyticus (ATCC 17982).</title>
        <authorList>
            <person name="Sudarsanam P."/>
            <person name="Ley R."/>
            <person name="Guruge J."/>
            <person name="Turnbaugh P.J."/>
            <person name="Mahowald M."/>
            <person name="Liep D."/>
            <person name="Gordon J."/>
        </authorList>
    </citation>
    <scope>NUCLEOTIDE SEQUENCE</scope>
    <source>
        <strain evidence="1">ATCC 17982</strain>
    </source>
</reference>